<dbReference type="OrthoDB" id="9925at10239"/>
<gene>
    <name evidence="1" type="ORF">SEA_SCAP1_14</name>
</gene>
<dbReference type="Proteomes" id="UP000228985">
    <property type="component" value="Segment"/>
</dbReference>
<reference evidence="1 2" key="1">
    <citation type="submission" date="2017-09" db="EMBL/GenBank/DDBJ databases">
        <authorList>
            <person name="Ehlers B."/>
            <person name="Leendertz F.H."/>
        </authorList>
    </citation>
    <scope>NUCLEOTIDE SEQUENCE [LARGE SCALE GENOMIC DNA]</scope>
</reference>
<protein>
    <submittedName>
        <fullName evidence="1">Major tail protein</fullName>
    </submittedName>
</protein>
<evidence type="ECO:0000313" key="1">
    <source>
        <dbReference type="EMBL" id="ATN93663.1"/>
    </source>
</evidence>
<evidence type="ECO:0000313" key="2">
    <source>
        <dbReference type="Proteomes" id="UP000228985"/>
    </source>
</evidence>
<sequence length="262" mass="28962">MTRLEWDAPENREFETGVDRGVLYLSGQAGVPWVGLTSVEVAPEGGGTKSYYLDGEKYLLVSAREEFGATINAFTYPPQFAECDGSRSVRNGLSLRQQRRKQFGFSWRTRVGNGLNPDAGYKIHLVYNALAEPSGRSHESHTDSVDLTPFSWSVKTKPPAVPGYKRTSHVEIDSRTTDPNVLGLVEEALYGTDEITPYLPSFAELIEMYDAFFVFVVTDNGDGTATISGPDEAITQLDDILLQFNWPTVVPVDEDSYTISDG</sequence>
<name>A0A2D1GP07_9CAUD</name>
<organism evidence="1 2">
    <name type="scientific">Streptomyces phage Scap1</name>
    <dbReference type="NCBI Taxonomy" id="2041354"/>
    <lineage>
        <taxon>Viruses</taxon>
        <taxon>Duplodnaviria</taxon>
        <taxon>Heunggongvirae</taxon>
        <taxon>Uroviricota</taxon>
        <taxon>Caudoviricetes</taxon>
        <taxon>Scapunavirus</taxon>
        <taxon>Scapunavirus scap1</taxon>
    </lineage>
</organism>
<proteinExistence type="predicted"/>
<dbReference type="EMBL" id="MF975637">
    <property type="protein sequence ID" value="ATN93663.1"/>
    <property type="molecule type" value="Genomic_DNA"/>
</dbReference>
<keyword evidence="2" id="KW-1185">Reference proteome</keyword>
<accession>A0A2D1GP07</accession>